<gene>
    <name evidence="5" type="ORF">PVAND_009593</name>
</gene>
<sequence>MVRTLKNRRVNRYQYDKNRKNLKKQLKIKSGGKIKCAEIKNEIVPGKSLKQNINEMGLVFNTKKEFKVPNYKEARKRKMLSNGFVEEDVSDDETGKIAPKKRVAEKFEKEAKELRESKFKLPKNQVKIISYFMDKYGLNYKAMVKDYKNYDQETWRQFRQKIRKFMSIPEQFAKYLEERDLIDTDIDPNDPKWQETNTDLEDEI</sequence>
<keyword evidence="6" id="KW-1185">Reference proteome</keyword>
<dbReference type="PANTHER" id="PTHR13243">
    <property type="entry name" value="HSPC111 PROTEIN-RELATED"/>
    <property type="match status" value="1"/>
</dbReference>
<comment type="similarity">
    <text evidence="2">Belongs to the NOP16 family.</text>
</comment>
<protein>
    <recommendedName>
        <fullName evidence="3">Nucleolar protein 16</fullName>
    </recommendedName>
</protein>
<comment type="caution">
    <text evidence="5">The sequence shown here is derived from an EMBL/GenBank/DDBJ whole genome shotgun (WGS) entry which is preliminary data.</text>
</comment>
<evidence type="ECO:0000256" key="3">
    <source>
        <dbReference type="ARBA" id="ARBA00015522"/>
    </source>
</evidence>
<evidence type="ECO:0000256" key="4">
    <source>
        <dbReference type="ARBA" id="ARBA00023242"/>
    </source>
</evidence>
<reference evidence="5" key="1">
    <citation type="submission" date="2021-03" db="EMBL/GenBank/DDBJ databases">
        <title>Chromosome level genome of the anhydrobiotic midge Polypedilum vanderplanki.</title>
        <authorList>
            <person name="Yoshida Y."/>
            <person name="Kikawada T."/>
            <person name="Gusev O."/>
        </authorList>
    </citation>
    <scope>NUCLEOTIDE SEQUENCE</scope>
    <source>
        <strain evidence="5">NIAS01</strain>
        <tissue evidence="5">Whole body or cell culture</tissue>
    </source>
</reference>
<dbReference type="Pfam" id="PF09420">
    <property type="entry name" value="Nop16"/>
    <property type="match status" value="1"/>
</dbReference>
<dbReference type="GO" id="GO:0005730">
    <property type="term" value="C:nucleolus"/>
    <property type="evidence" value="ECO:0007669"/>
    <property type="project" value="UniProtKB-SubCell"/>
</dbReference>
<proteinExistence type="inferred from homology"/>
<evidence type="ECO:0000313" key="5">
    <source>
        <dbReference type="EMBL" id="KAG5680065.1"/>
    </source>
</evidence>
<organism evidence="5 6">
    <name type="scientific">Polypedilum vanderplanki</name>
    <name type="common">Sleeping chironomid midge</name>
    <dbReference type="NCBI Taxonomy" id="319348"/>
    <lineage>
        <taxon>Eukaryota</taxon>
        <taxon>Metazoa</taxon>
        <taxon>Ecdysozoa</taxon>
        <taxon>Arthropoda</taxon>
        <taxon>Hexapoda</taxon>
        <taxon>Insecta</taxon>
        <taxon>Pterygota</taxon>
        <taxon>Neoptera</taxon>
        <taxon>Endopterygota</taxon>
        <taxon>Diptera</taxon>
        <taxon>Nematocera</taxon>
        <taxon>Chironomoidea</taxon>
        <taxon>Chironomidae</taxon>
        <taxon>Chironominae</taxon>
        <taxon>Polypedilum</taxon>
        <taxon>Polypedilum</taxon>
    </lineage>
</organism>
<dbReference type="InterPro" id="IPR019002">
    <property type="entry name" value="Ribosome_biogenesis_Nop16"/>
</dbReference>
<dbReference type="GO" id="GO:0042273">
    <property type="term" value="P:ribosomal large subunit biogenesis"/>
    <property type="evidence" value="ECO:0007669"/>
    <property type="project" value="TreeGrafter"/>
</dbReference>
<evidence type="ECO:0000256" key="1">
    <source>
        <dbReference type="ARBA" id="ARBA00004604"/>
    </source>
</evidence>
<evidence type="ECO:0000256" key="2">
    <source>
        <dbReference type="ARBA" id="ARBA00008479"/>
    </source>
</evidence>
<dbReference type="AlphaFoldDB" id="A0A9J6CD10"/>
<dbReference type="OrthoDB" id="285729at2759"/>
<accession>A0A9J6CD10</accession>
<dbReference type="PANTHER" id="PTHR13243:SF1">
    <property type="entry name" value="NUCLEOLAR PROTEIN 16"/>
    <property type="match status" value="1"/>
</dbReference>
<dbReference type="Proteomes" id="UP001107558">
    <property type="component" value="Chromosome 1"/>
</dbReference>
<keyword evidence="4" id="KW-0539">Nucleus</keyword>
<name>A0A9J6CD10_POLVA</name>
<dbReference type="EMBL" id="JADBJN010000001">
    <property type="protein sequence ID" value="KAG5680065.1"/>
    <property type="molecule type" value="Genomic_DNA"/>
</dbReference>
<comment type="subcellular location">
    <subcellularLocation>
        <location evidence="1">Nucleus</location>
        <location evidence="1">Nucleolus</location>
    </subcellularLocation>
</comment>
<evidence type="ECO:0000313" key="6">
    <source>
        <dbReference type="Proteomes" id="UP001107558"/>
    </source>
</evidence>